<feature type="compositionally biased region" description="Pro residues" evidence="1">
    <location>
        <begin position="211"/>
        <end position="227"/>
    </location>
</feature>
<evidence type="ECO:0000313" key="3">
    <source>
        <dbReference type="EMBL" id="OUS47366.1"/>
    </source>
</evidence>
<proteinExistence type="predicted"/>
<feature type="domain" description="Spen paralogue and orthologue SPOC C-terminal" evidence="2">
    <location>
        <begin position="2"/>
        <end position="123"/>
    </location>
</feature>
<accession>A0A1Y5ICW9</accession>
<organism evidence="3">
    <name type="scientific">Ostreococcus tauri</name>
    <name type="common">Marine green alga</name>
    <dbReference type="NCBI Taxonomy" id="70448"/>
    <lineage>
        <taxon>Eukaryota</taxon>
        <taxon>Viridiplantae</taxon>
        <taxon>Chlorophyta</taxon>
        <taxon>Mamiellophyceae</taxon>
        <taxon>Mamiellales</taxon>
        <taxon>Bathycoccaceae</taxon>
        <taxon>Ostreococcus</taxon>
    </lineage>
</organism>
<dbReference type="InterPro" id="IPR012921">
    <property type="entry name" value="SPOC_C"/>
</dbReference>
<dbReference type="Pfam" id="PF07744">
    <property type="entry name" value="SPOC"/>
    <property type="match status" value="1"/>
</dbReference>
<reference evidence="3" key="1">
    <citation type="submission" date="2017-04" db="EMBL/GenBank/DDBJ databases">
        <title>Population genomics of picophytoplankton unveils novel chromosome hypervariability.</title>
        <authorList>
            <consortium name="DOE Joint Genome Institute"/>
            <person name="Blanc-Mathieu R."/>
            <person name="Krasovec M."/>
            <person name="Hebrard M."/>
            <person name="Yau S."/>
            <person name="Desgranges E."/>
            <person name="Martin J."/>
            <person name="Schackwitz W."/>
            <person name="Kuo A."/>
            <person name="Salin G."/>
            <person name="Donnadieu C."/>
            <person name="Desdevises Y."/>
            <person name="Sanchez-Ferandin S."/>
            <person name="Moreau H."/>
            <person name="Rivals E."/>
            <person name="Grigoriev I.V."/>
            <person name="Grimsley N."/>
            <person name="Eyre-Walker A."/>
            <person name="Piganeau G."/>
        </authorList>
    </citation>
    <scope>NUCLEOTIDE SEQUENCE [LARGE SCALE GENOMIC DNA]</scope>
    <source>
        <strain evidence="3">RCC 1115</strain>
    </source>
</reference>
<dbReference type="AlphaFoldDB" id="A0A1Y5ICW9"/>
<evidence type="ECO:0000256" key="1">
    <source>
        <dbReference type="SAM" id="MobiDB-lite"/>
    </source>
</evidence>
<dbReference type="CDD" id="cd21538">
    <property type="entry name" value="SPOC_TFIIS"/>
    <property type="match status" value="1"/>
</dbReference>
<dbReference type="eggNOG" id="KOG1634">
    <property type="taxonomic scope" value="Eukaryota"/>
</dbReference>
<protein>
    <recommendedName>
        <fullName evidence="2">Spen paralogue and orthologue SPOC C-terminal domain-containing protein</fullName>
    </recommendedName>
</protein>
<gene>
    <name evidence="3" type="ORF">BE221DRAFT_56655</name>
</gene>
<name>A0A1Y5ICW9_OSTTA</name>
<sequence>RAVPIGGEGASVGDIMPESITVKGRVDYKSMQSFVKQVHRSSTSRAVTLVHVSSAPSGGDAAESAMAKLVKQYRERGRCGVAKTDEGIELYIAPRGKDVEKVIVSVGLTPGQVSPSTGMVGMCIHPRGIGPNVRENKRTRAQMETVEEDYEPAAQFIDVPPPPPPQIMEVPPPPPPPPPPAVAAAPAPAPAFDPQHLQSLISNASNLFSGAPPPPKGQLVNVPPPPP</sequence>
<feature type="compositionally biased region" description="Polar residues" evidence="1">
    <location>
        <begin position="196"/>
        <end position="208"/>
    </location>
</feature>
<dbReference type="Proteomes" id="UP000195557">
    <property type="component" value="Unassembled WGS sequence"/>
</dbReference>
<feature type="region of interest" description="Disordered" evidence="1">
    <location>
        <begin position="159"/>
        <end position="227"/>
    </location>
</feature>
<feature type="compositionally biased region" description="Pro residues" evidence="1">
    <location>
        <begin position="159"/>
        <end position="191"/>
    </location>
</feature>
<evidence type="ECO:0000259" key="2">
    <source>
        <dbReference type="Pfam" id="PF07744"/>
    </source>
</evidence>
<feature type="non-terminal residue" evidence="3">
    <location>
        <position position="227"/>
    </location>
</feature>
<feature type="non-terminal residue" evidence="3">
    <location>
        <position position="1"/>
    </location>
</feature>
<dbReference type="EMBL" id="KZ155778">
    <property type="protein sequence ID" value="OUS47366.1"/>
    <property type="molecule type" value="Genomic_DNA"/>
</dbReference>